<reference evidence="2 3" key="1">
    <citation type="submission" date="2024-06" db="EMBL/GenBank/DDBJ databases">
        <title>The draft genome of Grus japonensis, version 3.</title>
        <authorList>
            <person name="Nabeshima K."/>
            <person name="Suzuki S."/>
            <person name="Onuma M."/>
        </authorList>
    </citation>
    <scope>NUCLEOTIDE SEQUENCE [LARGE SCALE GENOMIC DNA]</scope>
    <source>
        <strain evidence="2 3">451A</strain>
    </source>
</reference>
<evidence type="ECO:0000256" key="1">
    <source>
        <dbReference type="SAM" id="MobiDB-lite"/>
    </source>
</evidence>
<protein>
    <submittedName>
        <fullName evidence="2">Uncharacterized protein</fullName>
    </submittedName>
</protein>
<evidence type="ECO:0000313" key="2">
    <source>
        <dbReference type="EMBL" id="GAB0200187.1"/>
    </source>
</evidence>
<organism evidence="2 3">
    <name type="scientific">Grus japonensis</name>
    <name type="common">Japanese crane</name>
    <name type="synonym">Red-crowned crane</name>
    <dbReference type="NCBI Taxonomy" id="30415"/>
    <lineage>
        <taxon>Eukaryota</taxon>
        <taxon>Metazoa</taxon>
        <taxon>Chordata</taxon>
        <taxon>Craniata</taxon>
        <taxon>Vertebrata</taxon>
        <taxon>Euteleostomi</taxon>
        <taxon>Archelosauria</taxon>
        <taxon>Archosauria</taxon>
        <taxon>Dinosauria</taxon>
        <taxon>Saurischia</taxon>
        <taxon>Theropoda</taxon>
        <taxon>Coelurosauria</taxon>
        <taxon>Aves</taxon>
        <taxon>Neognathae</taxon>
        <taxon>Neoaves</taxon>
        <taxon>Gruiformes</taxon>
        <taxon>Gruidae</taxon>
        <taxon>Grus</taxon>
    </lineage>
</organism>
<dbReference type="EMBL" id="BAAFJT010000026">
    <property type="protein sequence ID" value="GAB0200187.1"/>
    <property type="molecule type" value="Genomic_DNA"/>
</dbReference>
<feature type="region of interest" description="Disordered" evidence="1">
    <location>
        <begin position="71"/>
        <end position="107"/>
    </location>
</feature>
<evidence type="ECO:0000313" key="3">
    <source>
        <dbReference type="Proteomes" id="UP001623348"/>
    </source>
</evidence>
<gene>
    <name evidence="2" type="ORF">GRJ2_002484100</name>
</gene>
<sequence>METSSSETIRRPWSAEFIRGLKAVLALNPFAQQVYLGHRDHSHMVNLMGAVAHQDFESVWCPGRGGARVPLNSKLGGKEPVDGAQDDRAQPGVVQGHPAPPVSTGLGFTIENGLLIKGLKRGDK</sequence>
<name>A0ABC9XUH3_GRUJA</name>
<dbReference type="AlphaFoldDB" id="A0ABC9XUH3"/>
<feature type="compositionally biased region" description="Basic and acidic residues" evidence="1">
    <location>
        <begin position="76"/>
        <end position="89"/>
    </location>
</feature>
<proteinExistence type="predicted"/>
<accession>A0ABC9XUH3</accession>
<comment type="caution">
    <text evidence="2">The sequence shown here is derived from an EMBL/GenBank/DDBJ whole genome shotgun (WGS) entry which is preliminary data.</text>
</comment>
<dbReference type="Proteomes" id="UP001623348">
    <property type="component" value="Unassembled WGS sequence"/>
</dbReference>
<keyword evidence="3" id="KW-1185">Reference proteome</keyword>